<feature type="compositionally biased region" description="Basic and acidic residues" evidence="1">
    <location>
        <begin position="450"/>
        <end position="462"/>
    </location>
</feature>
<evidence type="ECO:0000256" key="2">
    <source>
        <dbReference type="SAM" id="SignalP"/>
    </source>
</evidence>
<proteinExistence type="predicted"/>
<dbReference type="OrthoDB" id="8176709at2759"/>
<feature type="signal peptide" evidence="2">
    <location>
        <begin position="1"/>
        <end position="22"/>
    </location>
</feature>
<feature type="chain" id="PRO_5019733784" evidence="2">
    <location>
        <begin position="23"/>
        <end position="489"/>
    </location>
</feature>
<comment type="caution">
    <text evidence="3">The sequence shown here is derived from an EMBL/GenBank/DDBJ whole genome shotgun (WGS) entry which is preliminary data.</text>
</comment>
<gene>
    <name evidence="3" type="ORF">LSTR_LSTR008123</name>
</gene>
<dbReference type="AlphaFoldDB" id="A0A482XSX7"/>
<organism evidence="3 4">
    <name type="scientific">Laodelphax striatellus</name>
    <name type="common">Small brown planthopper</name>
    <name type="synonym">Delphax striatella</name>
    <dbReference type="NCBI Taxonomy" id="195883"/>
    <lineage>
        <taxon>Eukaryota</taxon>
        <taxon>Metazoa</taxon>
        <taxon>Ecdysozoa</taxon>
        <taxon>Arthropoda</taxon>
        <taxon>Hexapoda</taxon>
        <taxon>Insecta</taxon>
        <taxon>Pterygota</taxon>
        <taxon>Neoptera</taxon>
        <taxon>Paraneoptera</taxon>
        <taxon>Hemiptera</taxon>
        <taxon>Auchenorrhyncha</taxon>
        <taxon>Fulgoroidea</taxon>
        <taxon>Delphacidae</taxon>
        <taxon>Criomorphinae</taxon>
        <taxon>Laodelphax</taxon>
    </lineage>
</organism>
<feature type="region of interest" description="Disordered" evidence="1">
    <location>
        <begin position="106"/>
        <end position="130"/>
    </location>
</feature>
<keyword evidence="4" id="KW-1185">Reference proteome</keyword>
<accession>A0A482XSX7</accession>
<dbReference type="EMBL" id="QKKF02000945">
    <property type="protein sequence ID" value="RZF48774.1"/>
    <property type="molecule type" value="Genomic_DNA"/>
</dbReference>
<protein>
    <submittedName>
        <fullName evidence="3">Uncharacterized protein</fullName>
    </submittedName>
</protein>
<feature type="region of interest" description="Disordered" evidence="1">
    <location>
        <begin position="434"/>
        <end position="462"/>
    </location>
</feature>
<keyword evidence="2" id="KW-0732">Signal</keyword>
<dbReference type="InParanoid" id="A0A482XSX7"/>
<name>A0A482XSX7_LAOST</name>
<evidence type="ECO:0000313" key="3">
    <source>
        <dbReference type="EMBL" id="RZF48774.1"/>
    </source>
</evidence>
<evidence type="ECO:0000313" key="4">
    <source>
        <dbReference type="Proteomes" id="UP000291343"/>
    </source>
</evidence>
<evidence type="ECO:0000256" key="1">
    <source>
        <dbReference type="SAM" id="MobiDB-lite"/>
    </source>
</evidence>
<reference evidence="3 4" key="1">
    <citation type="journal article" date="2017" name="Gigascience">
        <title>Genome sequence of the small brown planthopper, Laodelphax striatellus.</title>
        <authorList>
            <person name="Zhu J."/>
            <person name="Jiang F."/>
            <person name="Wang X."/>
            <person name="Yang P."/>
            <person name="Bao Y."/>
            <person name="Zhao W."/>
            <person name="Wang W."/>
            <person name="Lu H."/>
            <person name="Wang Q."/>
            <person name="Cui N."/>
            <person name="Li J."/>
            <person name="Chen X."/>
            <person name="Luo L."/>
            <person name="Yu J."/>
            <person name="Kang L."/>
            <person name="Cui F."/>
        </authorList>
    </citation>
    <scope>NUCLEOTIDE SEQUENCE [LARGE SCALE GENOMIC DNA]</scope>
    <source>
        <strain evidence="3">Lst14</strain>
    </source>
</reference>
<sequence>MTNNLGVCFSLLLISLVVCSSAFSGDDKFIKKYAMMKVYESCFGPEVVKEVRKEMKMATAKCSGLMPSSFPIMANKIHHHQQSTGGQLSPTKQQLIALHQLAHQQSESLHQLAHQHSQSESIGSSHAAQATPIQMPHKTSPLQIAPDATNKNTAPPFDLQKLQQAILEGYNKHVAQQSSATAQQTPAVQPSSGNIVPMQYPQQQFRPYMASQQAAPPPPVTYNSLQPLPAQAPYPPQYPQPAPAPTYPMYYPSNSAQQYSNGAQFQNVPAQQFQNGAGAQLFQQPQQTGYFAQPSGSYYQAQPYYQQQYYGNQRASRDLDIRGQLETLTTKMEGRVRNVTCVMQELGYLDEKLEPAYEKMVERINRLPVADDLKRDMTDGVEFCKQFSQCVPDERKDKLAREMVRPMFFFRCYKHKKLEACIMKDVRDRYTATEEMSEDSLPSGVGAEMRSMRNQKDKSHQLDENSMEAAIYEFLYGGGESILDVDMPL</sequence>
<dbReference type="Proteomes" id="UP000291343">
    <property type="component" value="Unassembled WGS sequence"/>
</dbReference>